<dbReference type="HOGENOM" id="CLU_020353_0_0_6"/>
<feature type="compositionally biased region" description="Basic and acidic residues" evidence="1">
    <location>
        <begin position="460"/>
        <end position="474"/>
    </location>
</feature>
<feature type="signal peptide" evidence="2">
    <location>
        <begin position="1"/>
        <end position="20"/>
    </location>
</feature>
<dbReference type="RefSeq" id="WP_071841113.1">
    <property type="nucleotide sequence ID" value="NZ_CP010975.1"/>
</dbReference>
<gene>
    <name evidence="4" type="ORF">TQ33_1838</name>
</gene>
<dbReference type="AlphaFoldDB" id="A0A0F6RDB9"/>
<evidence type="ECO:0000256" key="1">
    <source>
        <dbReference type="SAM" id="MobiDB-lite"/>
    </source>
</evidence>
<dbReference type="InterPro" id="IPR052956">
    <property type="entry name" value="Mesenchyme-surface_protein"/>
</dbReference>
<dbReference type="InterPro" id="IPR011044">
    <property type="entry name" value="Quino_amine_DH_bsu"/>
</dbReference>
<feature type="region of interest" description="Disordered" evidence="1">
    <location>
        <begin position="454"/>
        <end position="475"/>
    </location>
</feature>
<dbReference type="InterPro" id="IPR015943">
    <property type="entry name" value="WD40/YVTN_repeat-like_dom_sf"/>
</dbReference>
<dbReference type="PANTHER" id="PTHR46928">
    <property type="entry name" value="MESENCHYME-SPECIFIC CELL SURFACE GLYCOPROTEIN"/>
    <property type="match status" value="1"/>
</dbReference>
<dbReference type="PROSITE" id="PS51257">
    <property type="entry name" value="PROKAR_LIPOPROTEIN"/>
    <property type="match status" value="1"/>
</dbReference>
<dbReference type="InterPro" id="IPR055188">
    <property type="entry name" value="Choice_anch_I"/>
</dbReference>
<proteinExistence type="predicted"/>
<keyword evidence="2" id="KW-0732">Signal</keyword>
<accession>A0A0F6RDB9</accession>
<dbReference type="SUPFAM" id="SSF50969">
    <property type="entry name" value="YVTN repeat-like/Quinoprotein amine dehydrogenase"/>
    <property type="match status" value="1"/>
</dbReference>
<dbReference type="Gene3D" id="2.130.10.10">
    <property type="entry name" value="YVTN repeat-like/Quinoprotein amine dehydrogenase"/>
    <property type="match status" value="1"/>
</dbReference>
<evidence type="ECO:0000313" key="4">
    <source>
        <dbReference type="EMBL" id="AKE52776.1"/>
    </source>
</evidence>
<name>A0A0F6RDB9_9GAMM</name>
<dbReference type="Proteomes" id="UP000034071">
    <property type="component" value="Chromosome"/>
</dbReference>
<dbReference type="EMBL" id="CP010975">
    <property type="protein sequence ID" value="AKE52776.1"/>
    <property type="molecule type" value="Genomic_DNA"/>
</dbReference>
<evidence type="ECO:0000259" key="3">
    <source>
        <dbReference type="Pfam" id="PF22494"/>
    </source>
</evidence>
<reference evidence="4 5" key="1">
    <citation type="submission" date="2015-02" db="EMBL/GenBank/DDBJ databases">
        <title>Complete genome sequence of Kangiella geojedonensis strain YCS-5T.</title>
        <authorList>
            <person name="Kim K.M."/>
        </authorList>
    </citation>
    <scope>NUCLEOTIDE SEQUENCE [LARGE SCALE GENOMIC DNA]</scope>
    <source>
        <strain evidence="4 5">YCS-5</strain>
    </source>
</reference>
<feature type="domain" description="Choice-of-anchor I" evidence="3">
    <location>
        <begin position="52"/>
        <end position="580"/>
    </location>
</feature>
<evidence type="ECO:0000256" key="2">
    <source>
        <dbReference type="SAM" id="SignalP"/>
    </source>
</evidence>
<sequence>MIITRIALPLLLLSGSFVFSGCKTTSHQPSQAQNSTLKMELVARHVSGHYGEGAAEIVAYDAPHQKLYVVNGAVNAIDIIDISNIPTQPLSLPFSGTNLTSERLTLPKSVTTTEQPDLPLGSPSSLSIHNNLMAVATANKDKQQLGAVLFYRLSRSKPEFIKAVTVGALPDMITFTHGGHKVIVANEGEPSKDYRHDPEGSVSIINIQPEIAGSAKHLNFKQFNEVREQLASTGVKFASPQGTSVAQDLEPEYITVAGDDSRAYVTLQENNAIAIIDLTTDSILNVYGLGFKDWGQYKIDVSNKDGVNAATYENVYGIYQPDAIVSYDVNGKTYILSANEGDAREYIYDASEADCNAAGHQYDGEDGCISYTEEYRAKKLPIKSPSAIDSYYHKNGIGRLKVTSELGDDDGDGLYEKLYSYGARSFSIWDEDVQQVYDSGDDFEQLLIERYGENFNSNENENKGDSRSDDKGAEPEAITTGIINGKTYAFIGLERHGGIMVYDISNPTSPTFETYVNNRDFSKDFEIDDDSNPVTLKGAYQQVGDLAPEGLAFIAAEDSPTGKALLAVANEVSGSVSIYQLH</sequence>
<keyword evidence="5" id="KW-1185">Reference proteome</keyword>
<dbReference type="KEGG" id="kge:TQ33_1838"/>
<protein>
    <submittedName>
        <fullName evidence="4">Alkaline phosphatase</fullName>
    </submittedName>
</protein>
<dbReference type="PANTHER" id="PTHR46928:SF1">
    <property type="entry name" value="MESENCHYME-SPECIFIC CELL SURFACE GLYCOPROTEIN"/>
    <property type="match status" value="1"/>
</dbReference>
<dbReference type="STRING" id="914150.TQ33_1838"/>
<organism evidence="4 5">
    <name type="scientific">Kangiella geojedonensis</name>
    <dbReference type="NCBI Taxonomy" id="914150"/>
    <lineage>
        <taxon>Bacteria</taxon>
        <taxon>Pseudomonadati</taxon>
        <taxon>Pseudomonadota</taxon>
        <taxon>Gammaproteobacteria</taxon>
        <taxon>Kangiellales</taxon>
        <taxon>Kangiellaceae</taxon>
        <taxon>Kangiella</taxon>
    </lineage>
</organism>
<dbReference type="OrthoDB" id="9803927at2"/>
<dbReference type="PATRIC" id="fig|914150.5.peg.1864"/>
<dbReference type="Pfam" id="PF22494">
    <property type="entry name" value="choice_anch_I"/>
    <property type="match status" value="1"/>
</dbReference>
<dbReference type="NCBIfam" id="NF038117">
    <property type="entry name" value="choice_anch_I"/>
    <property type="match status" value="1"/>
</dbReference>
<feature type="chain" id="PRO_5002509187" evidence="2">
    <location>
        <begin position="21"/>
        <end position="582"/>
    </location>
</feature>
<evidence type="ECO:0000313" key="5">
    <source>
        <dbReference type="Proteomes" id="UP000034071"/>
    </source>
</evidence>